<accession>A0A7K1LH95</accession>
<gene>
    <name evidence="3" type="ORF">GMA10_04455</name>
</gene>
<dbReference type="Proteomes" id="UP000462152">
    <property type="component" value="Unassembled WGS sequence"/>
</dbReference>
<proteinExistence type="predicted"/>
<protein>
    <submittedName>
        <fullName evidence="3">Uncharacterized protein</fullName>
    </submittedName>
</protein>
<dbReference type="EMBL" id="WOGT01000002">
    <property type="protein sequence ID" value="MUN54470.1"/>
    <property type="molecule type" value="Genomic_DNA"/>
</dbReference>
<evidence type="ECO:0000256" key="2">
    <source>
        <dbReference type="SAM" id="Phobius"/>
    </source>
</evidence>
<evidence type="ECO:0000313" key="4">
    <source>
        <dbReference type="Proteomes" id="UP000462152"/>
    </source>
</evidence>
<feature type="region of interest" description="Disordered" evidence="1">
    <location>
        <begin position="1"/>
        <end position="51"/>
    </location>
</feature>
<comment type="caution">
    <text evidence="3">The sequence shown here is derived from an EMBL/GenBank/DDBJ whole genome shotgun (WGS) entry which is preliminary data.</text>
</comment>
<feature type="transmembrane region" description="Helical" evidence="2">
    <location>
        <begin position="133"/>
        <end position="153"/>
    </location>
</feature>
<keyword evidence="4" id="KW-1185">Reference proteome</keyword>
<dbReference type="OrthoDB" id="4879048at2"/>
<keyword evidence="2" id="KW-1133">Transmembrane helix</keyword>
<name>A0A7K1LH95_9MICC</name>
<feature type="compositionally biased region" description="Polar residues" evidence="1">
    <location>
        <begin position="7"/>
        <end position="18"/>
    </location>
</feature>
<keyword evidence="2" id="KW-0812">Transmembrane</keyword>
<dbReference type="RefSeq" id="WP_129315203.1">
    <property type="nucleotide sequence ID" value="NZ_NOIQ01000004.1"/>
</dbReference>
<feature type="transmembrane region" description="Helical" evidence="2">
    <location>
        <begin position="99"/>
        <end position="121"/>
    </location>
</feature>
<keyword evidence="2" id="KW-0472">Membrane</keyword>
<reference evidence="3 4" key="1">
    <citation type="submission" date="2019-12" db="EMBL/GenBank/DDBJ databases">
        <authorList>
            <person name="Li J."/>
            <person name="Shi Y."/>
            <person name="Xu G."/>
            <person name="Xiao D."/>
            <person name="Ran X."/>
        </authorList>
    </citation>
    <scope>NUCLEOTIDE SEQUENCE [LARGE SCALE GENOMIC DNA]</scope>
    <source>
        <strain evidence="3 4">JCM 15915</strain>
    </source>
</reference>
<dbReference type="AlphaFoldDB" id="A0A7K1LH95"/>
<evidence type="ECO:0000313" key="3">
    <source>
        <dbReference type="EMBL" id="MUN54470.1"/>
    </source>
</evidence>
<feature type="compositionally biased region" description="Low complexity" evidence="1">
    <location>
        <begin position="19"/>
        <end position="36"/>
    </location>
</feature>
<feature type="transmembrane region" description="Helical" evidence="2">
    <location>
        <begin position="65"/>
        <end position="87"/>
    </location>
</feature>
<feature type="transmembrane region" description="Helical" evidence="2">
    <location>
        <begin position="159"/>
        <end position="178"/>
    </location>
</feature>
<organism evidence="3 4">
    <name type="scientific">Rothia koreensis</name>
    <dbReference type="NCBI Taxonomy" id="592378"/>
    <lineage>
        <taxon>Bacteria</taxon>
        <taxon>Bacillati</taxon>
        <taxon>Actinomycetota</taxon>
        <taxon>Actinomycetes</taxon>
        <taxon>Micrococcales</taxon>
        <taxon>Micrococcaceae</taxon>
        <taxon>Rothia</taxon>
    </lineage>
</organism>
<evidence type="ECO:0000256" key="1">
    <source>
        <dbReference type="SAM" id="MobiDB-lite"/>
    </source>
</evidence>
<sequence length="196" mass="20739">MTENHDSPAGNQPPQYGSNPNGGQPQYPGGQPQYQGGDAGNGHGPLQNQGGDLAAPKAVHTAARLIYISAAISVISLIISPFVFMATDEYKTLADQGQAAYAWGFFSAGAIFSLIVIVLQLLSARAATRGKNWGRIVLLILAILSLLGLGGAFQDAPGIIGAIGTILLIIGTIMLWVGQSGRWFKELKQRRNPMNR</sequence>